<dbReference type="RefSeq" id="WP_218194355.1">
    <property type="nucleotide sequence ID" value="NZ_CP054597.1"/>
</dbReference>
<dbReference type="FunFam" id="3.90.550.10:FF:000003">
    <property type="entry name" value="2-C-methyl-D-erythritol 4-phosphate cytidylyltransferase"/>
    <property type="match status" value="1"/>
</dbReference>
<proteinExistence type="predicted"/>
<dbReference type="InterPro" id="IPR050088">
    <property type="entry name" value="IspD/TarI_cytidylyltransf_bact"/>
</dbReference>
<dbReference type="PANTHER" id="PTHR32125:SF4">
    <property type="entry name" value="2-C-METHYL-D-ERYTHRITOL 4-PHOSPHATE CYTIDYLYLTRANSFERASE, CHLOROPLASTIC"/>
    <property type="match status" value="1"/>
</dbReference>
<evidence type="ECO:0000313" key="4">
    <source>
        <dbReference type="EMBL" id="UTO56816.1"/>
    </source>
</evidence>
<reference evidence="3" key="1">
    <citation type="journal article" date="2022" name="Microorganisms">
        <title>Assembly and Comparison of Ca. Neoehrlichia mikurensis Genomes.</title>
        <authorList>
            <person name="Azagi T."/>
            <person name="Dirks R.P."/>
            <person name="Yebra-Pimentel E.S."/>
            <person name="Schaap P.J."/>
            <person name="Koehorst J.J."/>
            <person name="Esser H.J."/>
            <person name="Sprong H."/>
        </authorList>
    </citation>
    <scope>NUCLEOTIDE SEQUENCE</scope>
    <source>
        <strain evidence="4">18-2804</strain>
        <strain evidence="3">18-2837</strain>
    </source>
</reference>
<dbReference type="EMBL" id="CP089286">
    <property type="protein sequence ID" value="UTO55900.1"/>
    <property type="molecule type" value="Genomic_DNA"/>
</dbReference>
<dbReference type="Proteomes" id="UP001059822">
    <property type="component" value="Chromosome"/>
</dbReference>
<evidence type="ECO:0000256" key="1">
    <source>
        <dbReference type="ARBA" id="ARBA00022679"/>
    </source>
</evidence>
<organism evidence="3 5">
    <name type="scientific">Neoehrlichia mikurensis</name>
    <dbReference type="NCBI Taxonomy" id="89586"/>
    <lineage>
        <taxon>Bacteria</taxon>
        <taxon>Pseudomonadati</taxon>
        <taxon>Pseudomonadota</taxon>
        <taxon>Alphaproteobacteria</taxon>
        <taxon>Rickettsiales</taxon>
        <taxon>Anaplasmataceae</taxon>
        <taxon>Candidatus Neoehrlichia</taxon>
    </lineage>
</organism>
<protein>
    <submittedName>
        <fullName evidence="3">2-C-methyl-D-erythritol 4-phosphate cytidylyltransferase</fullName>
    </submittedName>
</protein>
<dbReference type="AlphaFoldDB" id="A0A9Q9BTK1"/>
<dbReference type="CDD" id="cd02516">
    <property type="entry name" value="CDP-ME_synthetase"/>
    <property type="match status" value="1"/>
</dbReference>
<keyword evidence="2 3" id="KW-0548">Nucleotidyltransferase</keyword>
<dbReference type="PANTHER" id="PTHR32125">
    <property type="entry name" value="2-C-METHYL-D-ERYTHRITOL 4-PHOSPHATE CYTIDYLYLTRANSFERASE, CHLOROPLASTIC"/>
    <property type="match status" value="1"/>
</dbReference>
<name>A0A9Q9BTK1_9RICK</name>
<dbReference type="GO" id="GO:0050518">
    <property type="term" value="F:2-C-methyl-D-erythritol 4-phosphate cytidylyltransferase activity"/>
    <property type="evidence" value="ECO:0007669"/>
    <property type="project" value="TreeGrafter"/>
</dbReference>
<dbReference type="Pfam" id="PF01128">
    <property type="entry name" value="IspD"/>
    <property type="match status" value="1"/>
</dbReference>
<dbReference type="InterPro" id="IPR034683">
    <property type="entry name" value="IspD/TarI"/>
</dbReference>
<sequence>MTTIAIIIVASGVGSRCKNITLPKQYSLLSNHSVLHHTISSILYHPAINYIQVIIKKDHKYLYDSVVSNIYNKKILPPIYGGNRRQDSVRLGLQGIAHIKPDFVLIHDACRPFITHDLVNNIIKMLDQYEGAVPVLSINETIKIVHNNIIINSINRDSVKIIQTPQAYQYQNILTCHERIYATDPHKEFTDDLSIMLDYNITVATVKGHPDNIKITTFEDLCRARIYVYNNLSIIKKSNI</sequence>
<evidence type="ECO:0000313" key="5">
    <source>
        <dbReference type="Proteomes" id="UP001059822"/>
    </source>
</evidence>
<dbReference type="Proteomes" id="UP001059985">
    <property type="component" value="Chromosome"/>
</dbReference>
<evidence type="ECO:0000313" key="3">
    <source>
        <dbReference type="EMBL" id="UTO55900.1"/>
    </source>
</evidence>
<keyword evidence="6" id="KW-1185">Reference proteome</keyword>
<dbReference type="EMBL" id="CP089285">
    <property type="protein sequence ID" value="UTO56816.1"/>
    <property type="molecule type" value="Genomic_DNA"/>
</dbReference>
<accession>A0A9Q9BTK1</accession>
<keyword evidence="1" id="KW-0808">Transferase</keyword>
<evidence type="ECO:0000256" key="2">
    <source>
        <dbReference type="ARBA" id="ARBA00022695"/>
    </source>
</evidence>
<evidence type="ECO:0000313" key="6">
    <source>
        <dbReference type="Proteomes" id="UP001059985"/>
    </source>
</evidence>
<gene>
    <name evidence="4" type="ORF">LUA81_02445</name>
    <name evidence="3" type="ORF">LUA82_02465</name>
</gene>